<feature type="region of interest" description="Disordered" evidence="1">
    <location>
        <begin position="249"/>
        <end position="311"/>
    </location>
</feature>
<comment type="caution">
    <text evidence="2">The sequence shown here is derived from an EMBL/GenBank/DDBJ whole genome shotgun (WGS) entry which is preliminary data.</text>
</comment>
<evidence type="ECO:0000313" key="3">
    <source>
        <dbReference type="Proteomes" id="UP000747399"/>
    </source>
</evidence>
<dbReference type="EMBL" id="BNCO01000003">
    <property type="protein sequence ID" value="GIL45637.1"/>
    <property type="molecule type" value="Genomic_DNA"/>
</dbReference>
<evidence type="ECO:0008006" key="4">
    <source>
        <dbReference type="Google" id="ProtNLM"/>
    </source>
</evidence>
<protein>
    <recommendedName>
        <fullName evidence="4">PIH1 N-terminal domain-containing protein</fullName>
    </recommendedName>
</protein>
<evidence type="ECO:0000256" key="1">
    <source>
        <dbReference type="SAM" id="MobiDB-lite"/>
    </source>
</evidence>
<keyword evidence="3" id="KW-1185">Reference proteome</keyword>
<organism evidence="2 3">
    <name type="scientific">Volvox africanus</name>
    <dbReference type="NCBI Taxonomy" id="51714"/>
    <lineage>
        <taxon>Eukaryota</taxon>
        <taxon>Viridiplantae</taxon>
        <taxon>Chlorophyta</taxon>
        <taxon>core chlorophytes</taxon>
        <taxon>Chlorophyceae</taxon>
        <taxon>CS clade</taxon>
        <taxon>Chlamydomonadales</taxon>
        <taxon>Volvocaceae</taxon>
        <taxon>Volvox</taxon>
    </lineage>
</organism>
<feature type="compositionally biased region" description="Low complexity" evidence="1">
    <location>
        <begin position="280"/>
        <end position="304"/>
    </location>
</feature>
<gene>
    <name evidence="2" type="ORF">Vafri_2846</name>
</gene>
<reference evidence="2" key="1">
    <citation type="journal article" date="2021" name="Proc. Natl. Acad. Sci. U.S.A.">
        <title>Three genomes in the algal genus Volvox reveal the fate of a haploid sex-determining region after a transition to homothallism.</title>
        <authorList>
            <person name="Yamamoto K."/>
            <person name="Hamaji T."/>
            <person name="Kawai-Toyooka H."/>
            <person name="Matsuzaki R."/>
            <person name="Takahashi F."/>
            <person name="Nishimura Y."/>
            <person name="Kawachi M."/>
            <person name="Noguchi H."/>
            <person name="Minakuchi Y."/>
            <person name="Umen J.G."/>
            <person name="Toyoda A."/>
            <person name="Nozaki H."/>
        </authorList>
    </citation>
    <scope>NUCLEOTIDE SEQUENCE</scope>
    <source>
        <strain evidence="2">NIES-3780</strain>
    </source>
</reference>
<proteinExistence type="predicted"/>
<dbReference type="AlphaFoldDB" id="A0A8J4ARY0"/>
<accession>A0A8J4ARY0</accession>
<dbReference type="Proteomes" id="UP000747399">
    <property type="component" value="Unassembled WGS sequence"/>
</dbReference>
<sequence>MEMLRNITAASAAAANPLLKSILGPGASEAEYKALAEQAESVWKMMDELAEKDPDAYRDFVQDAANAAREEVEKARDPHVNGLAPALVLEAQAQVPGGPGPKGPATDVSRLVAGGQAVARVHIWSGNGASGVKPPYTAGGLNLGPQGPRSQDWSGLVVPVAEYRTATTRPGPLPVHDFHVVCNMDAIHMCITGKVPVFRVVFLEAVSQFVESEYKLQLSRTIRTLQVHRDALSEEELQELRLHQQQHVQTRAGLQLRPDDPAGGSESVLPKGLLEELQELGKPATKPQGPAGPAPAAGAQTPKKTLIEELN</sequence>
<evidence type="ECO:0000313" key="2">
    <source>
        <dbReference type="EMBL" id="GIL45637.1"/>
    </source>
</evidence>
<name>A0A8J4ARY0_9CHLO</name>